<reference evidence="1" key="1">
    <citation type="journal article" date="2014" name="Front. Microbiol.">
        <title>High frequency of phylogenetically diverse reductive dehalogenase-homologous genes in deep subseafloor sedimentary metagenomes.</title>
        <authorList>
            <person name="Kawai M."/>
            <person name="Futagami T."/>
            <person name="Toyoda A."/>
            <person name="Takaki Y."/>
            <person name="Nishi S."/>
            <person name="Hori S."/>
            <person name="Arai W."/>
            <person name="Tsubouchi T."/>
            <person name="Morono Y."/>
            <person name="Uchiyama I."/>
            <person name="Ito T."/>
            <person name="Fujiyama A."/>
            <person name="Inagaki F."/>
            <person name="Takami H."/>
        </authorList>
    </citation>
    <scope>NUCLEOTIDE SEQUENCE</scope>
    <source>
        <strain evidence="1">Expedition CK06-06</strain>
    </source>
</reference>
<sequence>YPEQLEVVKPHTVREMYYFARGPQLVNRVVDISRFLDIKVESNVVCKTQGPGGDNGARLRKRLAKEGKKLAILGNDDQTANFNYVKEFVLDHDKINGEKYGLAWAECFHYVGPSPSKLDEYIRKNTVSI</sequence>
<dbReference type="EMBL" id="BARU01032829">
    <property type="protein sequence ID" value="GAH62061.1"/>
    <property type="molecule type" value="Genomic_DNA"/>
</dbReference>
<name>X1GVX2_9ZZZZ</name>
<accession>X1GVX2</accession>
<gene>
    <name evidence="1" type="ORF">S03H2_51721</name>
</gene>
<comment type="caution">
    <text evidence="1">The sequence shown here is derived from an EMBL/GenBank/DDBJ whole genome shotgun (WGS) entry which is preliminary data.</text>
</comment>
<feature type="non-terminal residue" evidence="1">
    <location>
        <position position="1"/>
    </location>
</feature>
<proteinExistence type="predicted"/>
<evidence type="ECO:0000313" key="1">
    <source>
        <dbReference type="EMBL" id="GAH62061.1"/>
    </source>
</evidence>
<organism evidence="1">
    <name type="scientific">marine sediment metagenome</name>
    <dbReference type="NCBI Taxonomy" id="412755"/>
    <lineage>
        <taxon>unclassified sequences</taxon>
        <taxon>metagenomes</taxon>
        <taxon>ecological metagenomes</taxon>
    </lineage>
</organism>
<dbReference type="AlphaFoldDB" id="X1GVX2"/>
<protein>
    <submittedName>
        <fullName evidence="1">Uncharacterized protein</fullName>
    </submittedName>
</protein>